<dbReference type="Proteomes" id="UP000006820">
    <property type="component" value="Chromosome"/>
</dbReference>
<dbReference type="EMBL" id="AP006618">
    <property type="protein sequence ID" value="BAD56926.1"/>
    <property type="molecule type" value="Genomic_DNA"/>
</dbReference>
<keyword evidence="3" id="KW-1185">Reference proteome</keyword>
<proteinExistence type="predicted"/>
<feature type="chain" id="PRO_5004264705" description="Secreted protein" evidence="1">
    <location>
        <begin position="30"/>
        <end position="72"/>
    </location>
</feature>
<dbReference type="STRING" id="247156.NFA_20800"/>
<dbReference type="AlphaFoldDB" id="Q5YY15"/>
<organism evidence="2 3">
    <name type="scientific">Nocardia farcinica (strain IFM 10152)</name>
    <dbReference type="NCBI Taxonomy" id="247156"/>
    <lineage>
        <taxon>Bacteria</taxon>
        <taxon>Bacillati</taxon>
        <taxon>Actinomycetota</taxon>
        <taxon>Actinomycetes</taxon>
        <taxon>Mycobacteriales</taxon>
        <taxon>Nocardiaceae</taxon>
        <taxon>Nocardia</taxon>
    </lineage>
</organism>
<protein>
    <recommendedName>
        <fullName evidence="4">Secreted protein</fullName>
    </recommendedName>
</protein>
<sequence length="72" mass="7032">MSMSMSRTFATVAVAAVIASTAGFAPAVAAPPAVAVADTGSAAGSSEYARGLVELVVCLFKGELVGSRAPLC</sequence>
<evidence type="ECO:0000313" key="2">
    <source>
        <dbReference type="EMBL" id="BAD56926.1"/>
    </source>
</evidence>
<dbReference type="eggNOG" id="ENOG50324NJ">
    <property type="taxonomic scope" value="Bacteria"/>
</dbReference>
<evidence type="ECO:0000256" key="1">
    <source>
        <dbReference type="SAM" id="SignalP"/>
    </source>
</evidence>
<dbReference type="KEGG" id="nfa:NFA_20800"/>
<accession>Q5YY15</accession>
<dbReference type="HOGENOM" id="CLU_201847_0_0_11"/>
<evidence type="ECO:0000313" key="3">
    <source>
        <dbReference type="Proteomes" id="UP000006820"/>
    </source>
</evidence>
<evidence type="ECO:0008006" key="4">
    <source>
        <dbReference type="Google" id="ProtNLM"/>
    </source>
</evidence>
<feature type="signal peptide" evidence="1">
    <location>
        <begin position="1"/>
        <end position="29"/>
    </location>
</feature>
<name>Q5YY15_NOCFA</name>
<gene>
    <name evidence="2" type="ordered locus">NFA_20800</name>
</gene>
<reference evidence="2 3" key="1">
    <citation type="journal article" date="2004" name="Proc. Natl. Acad. Sci. U.S.A.">
        <title>The complete genomic sequence of Nocardia farcinica IFM 10152.</title>
        <authorList>
            <person name="Ishikawa J."/>
            <person name="Yamashita A."/>
            <person name="Mikami Y."/>
            <person name="Hoshino Y."/>
            <person name="Kurita H."/>
            <person name="Hotta K."/>
            <person name="Shiba T."/>
            <person name="Hattori M."/>
        </authorList>
    </citation>
    <scope>NUCLEOTIDE SEQUENCE [LARGE SCALE GENOMIC DNA]</scope>
    <source>
        <strain evidence="2 3">IFM 10152</strain>
    </source>
</reference>
<keyword evidence="1" id="KW-0732">Signal</keyword>